<feature type="domain" description="DUF4817" evidence="2">
    <location>
        <begin position="16"/>
        <end position="53"/>
    </location>
</feature>
<dbReference type="Pfam" id="PF16087">
    <property type="entry name" value="DUF4817"/>
    <property type="match status" value="1"/>
</dbReference>
<dbReference type="Proteomes" id="UP000677054">
    <property type="component" value="Unassembled WGS sequence"/>
</dbReference>
<organism evidence="3">
    <name type="scientific">Darwinula stevensoni</name>
    <dbReference type="NCBI Taxonomy" id="69355"/>
    <lineage>
        <taxon>Eukaryota</taxon>
        <taxon>Metazoa</taxon>
        <taxon>Ecdysozoa</taxon>
        <taxon>Arthropoda</taxon>
        <taxon>Crustacea</taxon>
        <taxon>Oligostraca</taxon>
        <taxon>Ostracoda</taxon>
        <taxon>Podocopa</taxon>
        <taxon>Podocopida</taxon>
        <taxon>Darwinulocopina</taxon>
        <taxon>Darwinuloidea</taxon>
        <taxon>Darwinulidae</taxon>
        <taxon>Darwinula</taxon>
    </lineage>
</organism>
<keyword evidence="4" id="KW-1185">Reference proteome</keyword>
<dbReference type="OrthoDB" id="6373321at2759"/>
<evidence type="ECO:0000313" key="3">
    <source>
        <dbReference type="EMBL" id="CAD7240595.1"/>
    </source>
</evidence>
<dbReference type="SUPFAM" id="SSF46689">
    <property type="entry name" value="Homeodomain-like"/>
    <property type="match status" value="1"/>
</dbReference>
<dbReference type="InterPro" id="IPR009057">
    <property type="entry name" value="Homeodomain-like_sf"/>
</dbReference>
<dbReference type="AlphaFoldDB" id="A0A7R8WYY8"/>
<protein>
    <recommendedName>
        <fullName evidence="2">DUF4817 domain-containing protein</fullName>
    </recommendedName>
</protein>
<dbReference type="GO" id="GO:0005634">
    <property type="term" value="C:nucleus"/>
    <property type="evidence" value="ECO:0007669"/>
    <property type="project" value="UniProtKB-SubCell"/>
</dbReference>
<accession>A0A7R8WYY8</accession>
<dbReference type="PANTHER" id="PTHR47326:SF1">
    <property type="entry name" value="HTH PSQ-TYPE DOMAIN-CONTAINING PROTEIN"/>
    <property type="match status" value="1"/>
</dbReference>
<name>A0A7R8WYY8_9CRUS</name>
<dbReference type="InterPro" id="IPR032135">
    <property type="entry name" value="DUF4817"/>
</dbReference>
<dbReference type="GO" id="GO:0003676">
    <property type="term" value="F:nucleic acid binding"/>
    <property type="evidence" value="ECO:0007669"/>
    <property type="project" value="InterPro"/>
</dbReference>
<dbReference type="PANTHER" id="PTHR47326">
    <property type="entry name" value="TRANSPOSABLE ELEMENT TC3 TRANSPOSASE-LIKE PROTEIN"/>
    <property type="match status" value="1"/>
</dbReference>
<dbReference type="Gene3D" id="3.30.420.10">
    <property type="entry name" value="Ribonuclease H-like superfamily/Ribonuclease H"/>
    <property type="match status" value="1"/>
</dbReference>
<sequence length="264" mass="30599">MAEQRCKIAVWQEVFQSVVEVQRRFRAVYGQHYTPDRNTIVATHRKFMETGSVKDKPRSGRPRCGRSEENIETVREALAQSQGKSIRRAAVELNISVTSIQRILRRDLKLYPYKIQIVQKLEPQRILRRDLKLYPYKIQVVQKLEPQDYDCRVEMCETLLHHYERDPLILEHMWFSDEALFHLSGRVNRHNTRIWGTHNPMEIREHERDTPKLVVWCAISSAGLIGSGPQCACAYDPGFGRGVMSATRAVSSLPTFVVDESNHA</sequence>
<evidence type="ECO:0000256" key="1">
    <source>
        <dbReference type="ARBA" id="ARBA00004123"/>
    </source>
</evidence>
<proteinExistence type="predicted"/>
<dbReference type="InterPro" id="IPR036397">
    <property type="entry name" value="RNaseH_sf"/>
</dbReference>
<gene>
    <name evidence="3" type="ORF">DSTB1V02_LOCUS615</name>
</gene>
<evidence type="ECO:0000259" key="2">
    <source>
        <dbReference type="Pfam" id="PF16087"/>
    </source>
</evidence>
<dbReference type="EMBL" id="LR899561">
    <property type="protein sequence ID" value="CAD7240595.1"/>
    <property type="molecule type" value="Genomic_DNA"/>
</dbReference>
<evidence type="ECO:0000313" key="4">
    <source>
        <dbReference type="Proteomes" id="UP000677054"/>
    </source>
</evidence>
<reference evidence="3" key="1">
    <citation type="submission" date="2020-11" db="EMBL/GenBank/DDBJ databases">
        <authorList>
            <person name="Tran Van P."/>
        </authorList>
    </citation>
    <scope>NUCLEOTIDE SEQUENCE</scope>
</reference>
<dbReference type="EMBL" id="CAJPEV010000044">
    <property type="protein sequence ID" value="CAG0879485.1"/>
    <property type="molecule type" value="Genomic_DNA"/>
</dbReference>
<comment type="subcellular location">
    <subcellularLocation>
        <location evidence="1">Nucleus</location>
    </subcellularLocation>
</comment>